<keyword evidence="2" id="KW-1185">Reference proteome</keyword>
<dbReference type="RefSeq" id="WP_125438365.1">
    <property type="nucleotide sequence ID" value="NZ_RWIU01000004.1"/>
</dbReference>
<evidence type="ECO:0000313" key="1">
    <source>
        <dbReference type="EMBL" id="RSK42671.1"/>
    </source>
</evidence>
<dbReference type="EMBL" id="RWIU01000004">
    <property type="protein sequence ID" value="RSK42671.1"/>
    <property type="molecule type" value="Genomic_DNA"/>
</dbReference>
<reference evidence="1 2" key="1">
    <citation type="submission" date="2018-12" db="EMBL/GenBank/DDBJ databases">
        <authorList>
            <person name="Feng G."/>
            <person name="Zhu H."/>
        </authorList>
    </citation>
    <scope>NUCLEOTIDE SEQUENCE [LARGE SCALE GENOMIC DNA]</scope>
    <source>
        <strain evidence="1 2">LMG 26000</strain>
    </source>
</reference>
<proteinExistence type="predicted"/>
<dbReference type="Proteomes" id="UP000270291">
    <property type="component" value="Unassembled WGS sequence"/>
</dbReference>
<dbReference type="Gene3D" id="2.60.120.260">
    <property type="entry name" value="Galactose-binding domain-like"/>
    <property type="match status" value="1"/>
</dbReference>
<evidence type="ECO:0008006" key="3">
    <source>
        <dbReference type="Google" id="ProtNLM"/>
    </source>
</evidence>
<dbReference type="PROSITE" id="PS51257">
    <property type="entry name" value="PROKAR_LIPOPROTEIN"/>
    <property type="match status" value="1"/>
</dbReference>
<accession>A0A3R9MWR5</accession>
<dbReference type="OrthoDB" id="882450at2"/>
<sequence length="177" mass="19326">MKSLFYALTALSLVACSSDAEKGDAGDYITRNDFESMVGWLPDAGTLTKAHAHSGAYAVVVDPEHEFSLTYNAQLGKVSPHKLKGITLEAWVFLPDNKATGVLGVQITDPDQGNKEVFGDGIKLQESVKEYNKWVKVSKEITLPANIAYTQNLKVFLWRSGAASPVYMDDISIKGIE</sequence>
<name>A0A3R9MWR5_9BACT</name>
<gene>
    <name evidence="1" type="ORF">EI293_12790</name>
</gene>
<evidence type="ECO:0000313" key="2">
    <source>
        <dbReference type="Proteomes" id="UP000270291"/>
    </source>
</evidence>
<protein>
    <recommendedName>
        <fullName evidence="3">CBM-cenC domain-containing protein</fullName>
    </recommendedName>
</protein>
<comment type="caution">
    <text evidence="1">The sequence shown here is derived from an EMBL/GenBank/DDBJ whole genome shotgun (WGS) entry which is preliminary data.</text>
</comment>
<organism evidence="1 2">
    <name type="scientific">Hymenobacter perfusus</name>
    <dbReference type="NCBI Taxonomy" id="1236770"/>
    <lineage>
        <taxon>Bacteria</taxon>
        <taxon>Pseudomonadati</taxon>
        <taxon>Bacteroidota</taxon>
        <taxon>Cytophagia</taxon>
        <taxon>Cytophagales</taxon>
        <taxon>Hymenobacteraceae</taxon>
        <taxon>Hymenobacter</taxon>
    </lineage>
</organism>
<dbReference type="AlphaFoldDB" id="A0A3R9MWR5"/>